<sequence length="65" mass="7266">MSMSSVCLCLLQSSIFSVLYFLLALLEDGSWDQTQVNIQTRQNVGAFSIYLGWQQIVCGLVAVYI</sequence>
<accession>C0PL65</accession>
<protein>
    <submittedName>
        <fullName evidence="1">Uncharacterized protein</fullName>
    </submittedName>
</protein>
<evidence type="ECO:0000313" key="1">
    <source>
        <dbReference type="EMBL" id="ACN35931.1"/>
    </source>
</evidence>
<reference evidence="1" key="1">
    <citation type="journal article" date="2009" name="PLoS Genet.">
        <title>Sequencing, mapping, and analysis of 27,455 maize full-length cDNAs.</title>
        <authorList>
            <person name="Soderlund C."/>
            <person name="Descour A."/>
            <person name="Kudrna D."/>
            <person name="Bomhoff M."/>
            <person name="Boyd L."/>
            <person name="Currie J."/>
            <person name="Angelova A."/>
            <person name="Collura K."/>
            <person name="Wissotski M."/>
            <person name="Ashley E."/>
            <person name="Morrow D."/>
            <person name="Fernandes J."/>
            <person name="Walbot V."/>
            <person name="Yu Y."/>
        </authorList>
    </citation>
    <scope>NUCLEOTIDE SEQUENCE</scope>
    <source>
        <strain evidence="1">B73</strain>
    </source>
</reference>
<reference evidence="1" key="2">
    <citation type="submission" date="2012-06" db="EMBL/GenBank/DDBJ databases">
        <authorList>
            <person name="Yu Y."/>
            <person name="Currie J."/>
            <person name="Lomeli R."/>
            <person name="Angelova A."/>
            <person name="Collura K."/>
            <person name="Wissotski M."/>
            <person name="Campos D."/>
            <person name="Kudrna D."/>
            <person name="Golser W."/>
            <person name="Ashely E."/>
            <person name="Descour A."/>
            <person name="Fernandes J."/>
            <person name="Soderlund C."/>
            <person name="Walbot V."/>
        </authorList>
    </citation>
    <scope>NUCLEOTIDE SEQUENCE</scope>
    <source>
        <strain evidence="1">B73</strain>
    </source>
</reference>
<proteinExistence type="evidence at transcript level"/>
<dbReference type="AlphaFoldDB" id="C0PL65"/>
<name>C0PL65_MAIZE</name>
<dbReference type="EMBL" id="BT069034">
    <property type="protein sequence ID" value="ACN35931.1"/>
    <property type="molecule type" value="mRNA"/>
</dbReference>
<organism evidence="1">
    <name type="scientific">Zea mays</name>
    <name type="common">Maize</name>
    <dbReference type="NCBI Taxonomy" id="4577"/>
    <lineage>
        <taxon>Eukaryota</taxon>
        <taxon>Viridiplantae</taxon>
        <taxon>Streptophyta</taxon>
        <taxon>Embryophyta</taxon>
        <taxon>Tracheophyta</taxon>
        <taxon>Spermatophyta</taxon>
        <taxon>Magnoliopsida</taxon>
        <taxon>Liliopsida</taxon>
        <taxon>Poales</taxon>
        <taxon>Poaceae</taxon>
        <taxon>PACMAD clade</taxon>
        <taxon>Panicoideae</taxon>
        <taxon>Andropogonodae</taxon>
        <taxon>Andropogoneae</taxon>
        <taxon>Tripsacinae</taxon>
        <taxon>Zea</taxon>
    </lineage>
</organism>